<name>A0A0E9RF15_ANGAN</name>
<reference evidence="1" key="1">
    <citation type="submission" date="2014-11" db="EMBL/GenBank/DDBJ databases">
        <authorList>
            <person name="Amaro Gonzalez C."/>
        </authorList>
    </citation>
    <scope>NUCLEOTIDE SEQUENCE</scope>
</reference>
<dbReference type="AlphaFoldDB" id="A0A0E9RF15"/>
<proteinExistence type="predicted"/>
<accession>A0A0E9RF15</accession>
<evidence type="ECO:0000313" key="1">
    <source>
        <dbReference type="EMBL" id="JAH27382.1"/>
    </source>
</evidence>
<organism evidence="1">
    <name type="scientific">Anguilla anguilla</name>
    <name type="common">European freshwater eel</name>
    <name type="synonym">Muraena anguilla</name>
    <dbReference type="NCBI Taxonomy" id="7936"/>
    <lineage>
        <taxon>Eukaryota</taxon>
        <taxon>Metazoa</taxon>
        <taxon>Chordata</taxon>
        <taxon>Craniata</taxon>
        <taxon>Vertebrata</taxon>
        <taxon>Euteleostomi</taxon>
        <taxon>Actinopterygii</taxon>
        <taxon>Neopterygii</taxon>
        <taxon>Teleostei</taxon>
        <taxon>Anguilliformes</taxon>
        <taxon>Anguillidae</taxon>
        <taxon>Anguilla</taxon>
    </lineage>
</organism>
<reference evidence="1" key="2">
    <citation type="journal article" date="2015" name="Fish Shellfish Immunol.">
        <title>Early steps in the European eel (Anguilla anguilla)-Vibrio vulnificus interaction in the gills: Role of the RtxA13 toxin.</title>
        <authorList>
            <person name="Callol A."/>
            <person name="Pajuelo D."/>
            <person name="Ebbesson L."/>
            <person name="Teles M."/>
            <person name="MacKenzie S."/>
            <person name="Amaro C."/>
        </authorList>
    </citation>
    <scope>NUCLEOTIDE SEQUENCE</scope>
</reference>
<dbReference type="EMBL" id="GBXM01081195">
    <property type="protein sequence ID" value="JAH27382.1"/>
    <property type="molecule type" value="Transcribed_RNA"/>
</dbReference>
<protein>
    <submittedName>
        <fullName evidence="1">Uncharacterized protein</fullName>
    </submittedName>
</protein>
<sequence length="45" mass="5233">MGICLTLSQLKWTTSCALRTFKKTRTKNRYPSIHISINQTTVLDY</sequence>